<protein>
    <recommendedName>
        <fullName evidence="4">tRNA wybutosine-synthesizing protein 3 homolog</fullName>
        <ecNumber evidence="3">2.1.1.282</ecNumber>
    </recommendedName>
    <alternativeName>
        <fullName evidence="10">tRNA(Phe) 7-((3-amino-3-carboxypropyl)-4-demethylwyosine(37)-N(4))-methyltransferase</fullName>
    </alternativeName>
</protein>
<evidence type="ECO:0000256" key="5">
    <source>
        <dbReference type="ARBA" id="ARBA00022603"/>
    </source>
</evidence>
<dbReference type="EMBL" id="GBHO01007376">
    <property type="protein sequence ID" value="JAG36228.1"/>
    <property type="molecule type" value="Transcribed_RNA"/>
</dbReference>
<organism evidence="15">
    <name type="scientific">Lygus hesperus</name>
    <name type="common">Western plant bug</name>
    <dbReference type="NCBI Taxonomy" id="30085"/>
    <lineage>
        <taxon>Eukaryota</taxon>
        <taxon>Metazoa</taxon>
        <taxon>Ecdysozoa</taxon>
        <taxon>Arthropoda</taxon>
        <taxon>Hexapoda</taxon>
        <taxon>Insecta</taxon>
        <taxon>Pterygota</taxon>
        <taxon>Neoptera</taxon>
        <taxon>Paraneoptera</taxon>
        <taxon>Hemiptera</taxon>
        <taxon>Heteroptera</taxon>
        <taxon>Panheteroptera</taxon>
        <taxon>Cimicomorpha</taxon>
        <taxon>Miridae</taxon>
        <taxon>Mirini</taxon>
        <taxon>Lygus</taxon>
    </lineage>
</organism>
<name>A0A0A9Y1U0_LYGHE</name>
<proteinExistence type="inferred from homology"/>
<dbReference type="EMBL" id="GBHO01016572">
    <property type="protein sequence ID" value="JAG27032.1"/>
    <property type="molecule type" value="Transcribed_RNA"/>
</dbReference>
<keyword evidence="6" id="KW-0808">Transferase</keyword>
<evidence type="ECO:0000313" key="14">
    <source>
        <dbReference type="EMBL" id="JAG27029.1"/>
    </source>
</evidence>
<evidence type="ECO:0000256" key="1">
    <source>
        <dbReference type="ARBA" id="ARBA00004797"/>
    </source>
</evidence>
<evidence type="ECO:0000256" key="2">
    <source>
        <dbReference type="ARBA" id="ARBA00008569"/>
    </source>
</evidence>
<dbReference type="EC" id="2.1.1.282" evidence="3"/>
<evidence type="ECO:0000256" key="3">
    <source>
        <dbReference type="ARBA" id="ARBA00012750"/>
    </source>
</evidence>
<comment type="catalytic activity">
    <reaction evidence="11">
        <text>4-demethyl-7-[(3S)-3-amino-3-carboxypropyl]wyosine(37) in tRNA(Phe) + S-adenosyl-L-methionine = 7-[(3S)-3-amino-3-carboxypropyl]wyosine(37) in tRNA(Phe) + S-adenosyl-L-homocysteine + H(+)</text>
        <dbReference type="Rhea" id="RHEA:36635"/>
        <dbReference type="Rhea" id="RHEA-COMP:10378"/>
        <dbReference type="Rhea" id="RHEA-COMP:10379"/>
        <dbReference type="ChEBI" id="CHEBI:15378"/>
        <dbReference type="ChEBI" id="CHEBI:57856"/>
        <dbReference type="ChEBI" id="CHEBI:59789"/>
        <dbReference type="ChEBI" id="CHEBI:73543"/>
        <dbReference type="ChEBI" id="CHEBI:73550"/>
        <dbReference type="EC" id="2.1.1.282"/>
    </reaction>
</comment>
<comment type="similarity">
    <text evidence="2">Belongs to the TYW3 family.</text>
</comment>
<evidence type="ECO:0000313" key="16">
    <source>
        <dbReference type="EMBL" id="JAG27034.1"/>
    </source>
</evidence>
<evidence type="ECO:0000313" key="17">
    <source>
        <dbReference type="EMBL" id="JAG36220.1"/>
    </source>
</evidence>
<evidence type="ECO:0000256" key="8">
    <source>
        <dbReference type="ARBA" id="ARBA00022694"/>
    </source>
</evidence>
<evidence type="ECO:0000256" key="6">
    <source>
        <dbReference type="ARBA" id="ARBA00022679"/>
    </source>
</evidence>
<dbReference type="GO" id="GO:0008168">
    <property type="term" value="F:methyltransferase activity"/>
    <property type="evidence" value="ECO:0007669"/>
    <property type="project" value="UniProtKB-KW"/>
</dbReference>
<evidence type="ECO:0000256" key="9">
    <source>
        <dbReference type="ARBA" id="ARBA00025378"/>
    </source>
</evidence>
<dbReference type="EMBL" id="GBHO01016570">
    <property type="protein sequence ID" value="JAG27034.1"/>
    <property type="molecule type" value="Transcribed_RNA"/>
</dbReference>
<keyword evidence="5" id="KW-0489">Methyltransferase</keyword>
<keyword evidence="8" id="KW-0819">tRNA processing</keyword>
<evidence type="ECO:0000256" key="10">
    <source>
        <dbReference type="ARBA" id="ARBA00030554"/>
    </source>
</evidence>
<evidence type="ECO:0000256" key="4">
    <source>
        <dbReference type="ARBA" id="ARBA00016536"/>
    </source>
</evidence>
<evidence type="ECO:0000313" key="18">
    <source>
        <dbReference type="EMBL" id="JAG36228.1"/>
    </source>
</evidence>
<dbReference type="SUPFAM" id="SSF111278">
    <property type="entry name" value="SSo0622-like"/>
    <property type="match status" value="1"/>
</dbReference>
<comment type="function">
    <text evidence="9">Probable S-adenosyl-L-methionine-dependent methyltransferase that acts as a component of the wybutosine biosynthesis pathway. Wybutosine is a hyper modified guanosine with a tricyclic base found at the 3'-position adjacent to the anticodon of eukaryotic phenylalanine tRNA.</text>
</comment>
<dbReference type="EMBL" id="GBHO01016576">
    <property type="protein sequence ID" value="JAG27028.1"/>
    <property type="molecule type" value="Transcribed_RNA"/>
</dbReference>
<dbReference type="PANTHER" id="PTHR48418:SF1">
    <property type="entry name" value="TRNA WYBUTOSINE-SYNTHESIZING PROTEIN 3"/>
    <property type="match status" value="1"/>
</dbReference>
<sequence length="196" mass="21442">MNGKSFSNFKKQVLHCPDASKKGDIDEHVQDVINNINASDKYVTLSSCSGRTAVLLQCSEIEKEGCQWVYCTHDFVDDSALIRSILSSASQGDLTLKFEPFILHVACQTLEDAKLLLTCALNAGCKNSGITLGKHGRLTVAARNTLSMEVPLASKGNLLVSEEFIKFLATQANEKMTKNLKKLAKFEKCIAELLNG</sequence>
<dbReference type="Pfam" id="PF02676">
    <property type="entry name" value="TYW3"/>
    <property type="match status" value="1"/>
</dbReference>
<dbReference type="Gene3D" id="3.30.1960.10">
    <property type="entry name" value="tRNA wybutosine-synthesizing-like"/>
    <property type="match status" value="1"/>
</dbReference>
<keyword evidence="7" id="KW-0949">S-adenosyl-L-methionine</keyword>
<evidence type="ECO:0000313" key="13">
    <source>
        <dbReference type="EMBL" id="JAG27028.1"/>
    </source>
</evidence>
<evidence type="ECO:0000313" key="15">
    <source>
        <dbReference type="EMBL" id="JAG27032.1"/>
    </source>
</evidence>
<dbReference type="GO" id="GO:0032259">
    <property type="term" value="P:methylation"/>
    <property type="evidence" value="ECO:0007669"/>
    <property type="project" value="UniProtKB-KW"/>
</dbReference>
<reference evidence="15" key="1">
    <citation type="journal article" date="2014" name="PLoS ONE">
        <title>Transcriptome-Based Identification of ABC Transporters in the Western Tarnished Plant Bug Lygus hesperus.</title>
        <authorList>
            <person name="Hull J.J."/>
            <person name="Chaney K."/>
            <person name="Geib S.M."/>
            <person name="Fabrick J.A."/>
            <person name="Brent C.S."/>
            <person name="Walsh D."/>
            <person name="Lavine L.C."/>
        </authorList>
    </citation>
    <scope>NUCLEOTIDE SEQUENCE</scope>
</reference>
<reference evidence="15" key="2">
    <citation type="submission" date="2014-07" db="EMBL/GenBank/DDBJ databases">
        <authorList>
            <person name="Hull J."/>
        </authorList>
    </citation>
    <scope>NUCLEOTIDE SEQUENCE</scope>
</reference>
<dbReference type="UniPathway" id="UPA00375"/>
<reference evidence="19" key="3">
    <citation type="submission" date="2014-09" db="EMBL/GenBank/DDBJ databases">
        <authorList>
            <person name="Magalhaes I.L.F."/>
            <person name="Oliveira U."/>
            <person name="Santos F.R."/>
            <person name="Vidigal T.H.D.A."/>
            <person name="Brescovit A.D."/>
            <person name="Santos A.J."/>
        </authorList>
    </citation>
    <scope>NUCLEOTIDE SEQUENCE</scope>
</reference>
<dbReference type="EMBL" id="GBHO01016575">
    <property type="protein sequence ID" value="JAG27029.1"/>
    <property type="molecule type" value="Transcribed_RNA"/>
</dbReference>
<dbReference type="EMBL" id="GBHO01007384">
    <property type="protein sequence ID" value="JAG36220.1"/>
    <property type="molecule type" value="Transcribed_RNA"/>
</dbReference>
<dbReference type="InterPro" id="IPR036602">
    <property type="entry name" value="tRNA_yW-synthesising-like_sf"/>
</dbReference>
<dbReference type="AlphaFoldDB" id="A0A0A9Y1U0"/>
<dbReference type="PANTHER" id="PTHR48418">
    <property type="entry name" value="TRNA WYBUTOSINE-SYNTHESIZING PROTEIN 3"/>
    <property type="match status" value="1"/>
</dbReference>
<dbReference type="InterPro" id="IPR003827">
    <property type="entry name" value="tRNA_yW-synthesising"/>
</dbReference>
<evidence type="ECO:0000256" key="11">
    <source>
        <dbReference type="ARBA" id="ARBA00049202"/>
    </source>
</evidence>
<evidence type="ECO:0000259" key="12">
    <source>
        <dbReference type="Pfam" id="PF02676"/>
    </source>
</evidence>
<dbReference type="GO" id="GO:0008033">
    <property type="term" value="P:tRNA processing"/>
    <property type="evidence" value="ECO:0007669"/>
    <property type="project" value="UniProtKB-KW"/>
</dbReference>
<evidence type="ECO:0000256" key="7">
    <source>
        <dbReference type="ARBA" id="ARBA00022691"/>
    </source>
</evidence>
<dbReference type="EMBL" id="GBRD01009369">
    <property type="protein sequence ID" value="JAG56455.1"/>
    <property type="molecule type" value="Transcribed_RNA"/>
</dbReference>
<feature type="domain" description="tRNA wybutosine-synthesizing protein" evidence="12">
    <location>
        <begin position="17"/>
        <end position="191"/>
    </location>
</feature>
<evidence type="ECO:0000313" key="19">
    <source>
        <dbReference type="EMBL" id="JAG56455.1"/>
    </source>
</evidence>
<gene>
    <name evidence="15" type="ORF">CM83_77474</name>
    <name evidence="16" type="ORF">CM83_77479</name>
    <name evidence="14" type="ORF">CM83_77484</name>
    <name evidence="13" type="ORF">CM83_77485</name>
    <name evidence="18" type="ORF">CM83_77487</name>
    <name evidence="17" type="ORF">CM83_77489</name>
</gene>
<comment type="pathway">
    <text evidence="1">tRNA modification; wybutosine-tRNA(Phe) biosynthesis.</text>
</comment>
<accession>A0A0A9Y1U0</accession>